<dbReference type="AlphaFoldDB" id="A0A0W8E2M5"/>
<accession>A0A0W8E2M5</accession>
<protein>
    <submittedName>
        <fullName evidence="2">Uncharacterized protein</fullName>
    </submittedName>
</protein>
<sequence length="53" mass="5636">MVLYMIIGAVDIIVVGRLGAAPLAAAGLGAEVSFMAGLEWLRSIVFAILYKKR</sequence>
<feature type="transmembrane region" description="Helical" evidence="1">
    <location>
        <begin position="7"/>
        <end position="26"/>
    </location>
</feature>
<keyword evidence="1" id="KW-0812">Transmembrane</keyword>
<gene>
    <name evidence="2" type="ORF">ASZ90_019750</name>
</gene>
<dbReference type="EMBL" id="LNQE01001904">
    <property type="protein sequence ID" value="KUG02884.1"/>
    <property type="molecule type" value="Genomic_DNA"/>
</dbReference>
<organism evidence="2">
    <name type="scientific">hydrocarbon metagenome</name>
    <dbReference type="NCBI Taxonomy" id="938273"/>
    <lineage>
        <taxon>unclassified sequences</taxon>
        <taxon>metagenomes</taxon>
        <taxon>ecological metagenomes</taxon>
    </lineage>
</organism>
<evidence type="ECO:0000256" key="1">
    <source>
        <dbReference type="SAM" id="Phobius"/>
    </source>
</evidence>
<name>A0A0W8E2M5_9ZZZZ</name>
<reference evidence="2" key="1">
    <citation type="journal article" date="2015" name="Proc. Natl. Acad. Sci. U.S.A.">
        <title>Networks of energetic and metabolic interactions define dynamics in microbial communities.</title>
        <authorList>
            <person name="Embree M."/>
            <person name="Liu J.K."/>
            <person name="Al-Bassam M.M."/>
            <person name="Zengler K."/>
        </authorList>
    </citation>
    <scope>NUCLEOTIDE SEQUENCE</scope>
</reference>
<evidence type="ECO:0000313" key="2">
    <source>
        <dbReference type="EMBL" id="KUG02884.1"/>
    </source>
</evidence>
<comment type="caution">
    <text evidence="2">The sequence shown here is derived from an EMBL/GenBank/DDBJ whole genome shotgun (WGS) entry which is preliminary data.</text>
</comment>
<keyword evidence="1" id="KW-1133">Transmembrane helix</keyword>
<proteinExistence type="predicted"/>
<keyword evidence="1" id="KW-0472">Membrane</keyword>